<dbReference type="AlphaFoldDB" id="A0A4Q1BQG3"/>
<accession>A0A4Q1BQG3</accession>
<feature type="compositionally biased region" description="Low complexity" evidence="8">
    <location>
        <begin position="37"/>
        <end position="50"/>
    </location>
</feature>
<feature type="compositionally biased region" description="Polar residues" evidence="8">
    <location>
        <begin position="58"/>
        <end position="67"/>
    </location>
</feature>
<evidence type="ECO:0000256" key="3">
    <source>
        <dbReference type="ARBA" id="ARBA00019824"/>
    </source>
</evidence>
<dbReference type="Gene3D" id="3.40.50.300">
    <property type="entry name" value="P-loop containing nucleotide triphosphate hydrolases"/>
    <property type="match status" value="1"/>
</dbReference>
<dbReference type="InParanoid" id="A0A4Q1BQG3"/>
<name>A0A4Q1BQG3_TREME</name>
<dbReference type="EMBL" id="SDIL01000023">
    <property type="protein sequence ID" value="RXK40052.1"/>
    <property type="molecule type" value="Genomic_DNA"/>
</dbReference>
<feature type="compositionally biased region" description="Polar residues" evidence="8">
    <location>
        <begin position="111"/>
        <end position="121"/>
    </location>
</feature>
<evidence type="ECO:0000256" key="6">
    <source>
        <dbReference type="ARBA" id="ARBA00022777"/>
    </source>
</evidence>
<feature type="compositionally biased region" description="Low complexity" evidence="8">
    <location>
        <begin position="1"/>
        <end position="19"/>
    </location>
</feature>
<evidence type="ECO:0000259" key="9">
    <source>
        <dbReference type="Pfam" id="PF16575"/>
    </source>
</evidence>
<evidence type="ECO:0000256" key="2">
    <source>
        <dbReference type="ARBA" id="ARBA00018706"/>
    </source>
</evidence>
<evidence type="ECO:0000256" key="8">
    <source>
        <dbReference type="SAM" id="MobiDB-lite"/>
    </source>
</evidence>
<reference evidence="10 11" key="1">
    <citation type="submission" date="2016-06" db="EMBL/GenBank/DDBJ databases">
        <title>Evolution of pathogenesis and genome organization in the Tremellales.</title>
        <authorList>
            <person name="Cuomo C."/>
            <person name="Litvintseva A."/>
            <person name="Heitman J."/>
            <person name="Chen Y."/>
            <person name="Sun S."/>
            <person name="Springer D."/>
            <person name="Dromer F."/>
            <person name="Young S."/>
            <person name="Zeng Q."/>
            <person name="Chapman S."/>
            <person name="Gujja S."/>
            <person name="Saif S."/>
            <person name="Birren B."/>
        </authorList>
    </citation>
    <scope>NUCLEOTIDE SEQUENCE [LARGE SCALE GENOMIC DNA]</scope>
    <source>
        <strain evidence="10 11">ATCC 28783</strain>
    </source>
</reference>
<dbReference type="InterPro" id="IPR032319">
    <property type="entry name" value="CLP1_P"/>
</dbReference>
<sequence>MSALAARRAAAAHQSQSSSNGAVQDASRSPSLSKARTTTSSNPTPISSEPAPKRARLQRQTSTSPSGVSDGAVSHPPALSSVVQPTLPRPGRRFSPSAPAELDEVDDPMSSDDTSNVSPSASPKAHKTVGADSTLDIGTFIADRNQNWSVVIGKELASIGLGHIPEAALVCLSPGETLICAGAYNVIVLQGGLDIYGTTLLPSPQHTSYPIFAPTTHAIPTLRPASLDNPPVSALGAAERNFLGSCFLRIRPEMTIFLMYEHDKGLLGLRGQIIPSIARIWRPEWSEYSMGGGYPANETPPQVTNPLLCPSSWTDALNAIGSQVGAGAKKENIPIVLVKGPKGVGKSTFARMSLNRLLQHHSKVAWLECDLGQSEFCPGGTIGLWMIDAPIFGPPFSHPRQPYRAEYLGTYTPLTCPEEYIAAIGRMLEVYQSQVRNHDITHPVPLIINTQGWIKGLGAELLYTVETLSGPSHIIDISKPAGSQPPGWTASPEWHTTNLPIPDQPVAKGKNKVVRLTLEPASFTSVSNKFTSADLRTVSLLAYFHHNFKDSTWDFSDPLLTIPPYEVCLSIFGPLFSVYLIGEGSDGILPEDLTLALNGSIVALIDIPDQINDAGRENGEEESVYVQGRSPPEKSDCLGLALIRAVEQRPKGVMKLQMVTPLSPDVLKRAKGIVRNGAIELPTWGLMDHRKTGRLPRMKGREEIPFLDTSEVEAVGLDKRKIRRNLQRRNV</sequence>
<evidence type="ECO:0000256" key="7">
    <source>
        <dbReference type="ARBA" id="ARBA00022840"/>
    </source>
</evidence>
<dbReference type="GO" id="GO:0005634">
    <property type="term" value="C:nucleus"/>
    <property type="evidence" value="ECO:0007669"/>
    <property type="project" value="TreeGrafter"/>
</dbReference>
<dbReference type="Pfam" id="PF16575">
    <property type="entry name" value="CLP1_P"/>
    <property type="match status" value="1"/>
</dbReference>
<feature type="compositionally biased region" description="Acidic residues" evidence="8">
    <location>
        <begin position="101"/>
        <end position="110"/>
    </location>
</feature>
<keyword evidence="4" id="KW-0808">Transferase</keyword>
<dbReference type="GO" id="GO:0051731">
    <property type="term" value="F:polynucleotide 5'-hydroxyl-kinase activity"/>
    <property type="evidence" value="ECO:0007669"/>
    <property type="project" value="InterPro"/>
</dbReference>
<dbReference type="InterPro" id="IPR027417">
    <property type="entry name" value="P-loop_NTPase"/>
</dbReference>
<dbReference type="FunCoup" id="A0A4Q1BQG3">
    <property type="interactions" value="228"/>
</dbReference>
<keyword evidence="6" id="KW-0418">Kinase</keyword>
<evidence type="ECO:0000313" key="11">
    <source>
        <dbReference type="Proteomes" id="UP000289152"/>
    </source>
</evidence>
<dbReference type="OrthoDB" id="2405412at2759"/>
<gene>
    <name evidence="10" type="ORF">M231_02692</name>
</gene>
<dbReference type="PANTHER" id="PTHR12755">
    <property type="entry name" value="CLEAVAGE/POLYADENYLATION FACTOR IA SUBUNIT CLP1P"/>
    <property type="match status" value="1"/>
</dbReference>
<dbReference type="SUPFAM" id="SSF52540">
    <property type="entry name" value="P-loop containing nucleoside triphosphate hydrolases"/>
    <property type="match status" value="1"/>
</dbReference>
<organism evidence="10 11">
    <name type="scientific">Tremella mesenterica</name>
    <name type="common">Jelly fungus</name>
    <dbReference type="NCBI Taxonomy" id="5217"/>
    <lineage>
        <taxon>Eukaryota</taxon>
        <taxon>Fungi</taxon>
        <taxon>Dikarya</taxon>
        <taxon>Basidiomycota</taxon>
        <taxon>Agaricomycotina</taxon>
        <taxon>Tremellomycetes</taxon>
        <taxon>Tremellales</taxon>
        <taxon>Tremellaceae</taxon>
        <taxon>Tremella</taxon>
    </lineage>
</organism>
<dbReference type="STRING" id="5217.A0A4Q1BQG3"/>
<dbReference type="PANTHER" id="PTHR12755:SF3">
    <property type="entry name" value="POLYNUCLEOTIDE 5'-HYDROXYL-KINASE NOL9"/>
    <property type="match status" value="1"/>
</dbReference>
<dbReference type="GO" id="GO:0000448">
    <property type="term" value="P:cleavage in ITS2 between 5.8S rRNA and LSU-rRNA of tricistronic rRNA transcript (SSU-rRNA, 5.8S rRNA, LSU-rRNA)"/>
    <property type="evidence" value="ECO:0007669"/>
    <property type="project" value="TreeGrafter"/>
</dbReference>
<evidence type="ECO:0000313" key="10">
    <source>
        <dbReference type="EMBL" id="RXK40052.1"/>
    </source>
</evidence>
<evidence type="ECO:0000256" key="1">
    <source>
        <dbReference type="ARBA" id="ARBA00011003"/>
    </source>
</evidence>
<comment type="caution">
    <text evidence="10">The sequence shown here is derived from an EMBL/GenBank/DDBJ whole genome shotgun (WGS) entry which is preliminary data.</text>
</comment>
<dbReference type="VEuPathDB" id="FungiDB:TREMEDRAFT_72158"/>
<evidence type="ECO:0000256" key="5">
    <source>
        <dbReference type="ARBA" id="ARBA00022741"/>
    </source>
</evidence>
<dbReference type="GO" id="GO:0005524">
    <property type="term" value="F:ATP binding"/>
    <property type="evidence" value="ECO:0007669"/>
    <property type="project" value="UniProtKB-KW"/>
</dbReference>
<dbReference type="InterPro" id="IPR045116">
    <property type="entry name" value="Clp1/Grc3"/>
</dbReference>
<feature type="domain" description="Clp1 P-loop" evidence="9">
    <location>
        <begin position="340"/>
        <end position="479"/>
    </location>
</feature>
<protein>
    <recommendedName>
        <fullName evidence="3">Polynucleotide 5'-hydroxyl-kinase GRC3</fullName>
    </recommendedName>
    <alternativeName>
        <fullName evidence="2">Polynucleotide 5'-hydroxyl-kinase grc3</fullName>
    </alternativeName>
</protein>
<keyword evidence="5" id="KW-0547">Nucleotide-binding</keyword>
<feature type="region of interest" description="Disordered" evidence="8">
    <location>
        <begin position="1"/>
        <end position="129"/>
    </location>
</feature>
<evidence type="ECO:0000256" key="4">
    <source>
        <dbReference type="ARBA" id="ARBA00022679"/>
    </source>
</evidence>
<keyword evidence="7" id="KW-0067">ATP-binding</keyword>
<feature type="compositionally biased region" description="Polar residues" evidence="8">
    <location>
        <begin position="20"/>
        <end position="36"/>
    </location>
</feature>
<comment type="similarity">
    <text evidence="1">Belongs to the Clp1 family. NOL9/GRC3 subfamily.</text>
</comment>
<keyword evidence="11" id="KW-1185">Reference proteome</keyword>
<dbReference type="Proteomes" id="UP000289152">
    <property type="component" value="Unassembled WGS sequence"/>
</dbReference>
<proteinExistence type="inferred from homology"/>